<dbReference type="Gene3D" id="3.80.10.10">
    <property type="entry name" value="Ribonuclease Inhibitor"/>
    <property type="match status" value="2"/>
</dbReference>
<organism evidence="3 4">
    <name type="scientific">Trifolium medium</name>
    <dbReference type="NCBI Taxonomy" id="97028"/>
    <lineage>
        <taxon>Eukaryota</taxon>
        <taxon>Viridiplantae</taxon>
        <taxon>Streptophyta</taxon>
        <taxon>Embryophyta</taxon>
        <taxon>Tracheophyta</taxon>
        <taxon>Spermatophyta</taxon>
        <taxon>Magnoliopsida</taxon>
        <taxon>eudicotyledons</taxon>
        <taxon>Gunneridae</taxon>
        <taxon>Pentapetalae</taxon>
        <taxon>rosids</taxon>
        <taxon>fabids</taxon>
        <taxon>Fabales</taxon>
        <taxon>Fabaceae</taxon>
        <taxon>Papilionoideae</taxon>
        <taxon>50 kb inversion clade</taxon>
        <taxon>NPAAA clade</taxon>
        <taxon>Hologalegina</taxon>
        <taxon>IRL clade</taxon>
        <taxon>Trifolieae</taxon>
        <taxon>Trifolium</taxon>
    </lineage>
</organism>
<keyword evidence="4" id="KW-1185">Reference proteome</keyword>
<dbReference type="AlphaFoldDB" id="A0A392M804"/>
<evidence type="ECO:0000256" key="1">
    <source>
        <dbReference type="ARBA" id="ARBA00022821"/>
    </source>
</evidence>
<dbReference type="PANTHER" id="PTHR36766">
    <property type="entry name" value="PLANT BROAD-SPECTRUM MILDEW RESISTANCE PROTEIN RPW8"/>
    <property type="match status" value="1"/>
</dbReference>
<comment type="caution">
    <text evidence="3">The sequence shown here is derived from an EMBL/GenBank/DDBJ whole genome shotgun (WGS) entry which is preliminary data.</text>
</comment>
<dbReference type="SUPFAM" id="SSF52058">
    <property type="entry name" value="L domain-like"/>
    <property type="match status" value="1"/>
</dbReference>
<keyword evidence="1" id="KW-0611">Plant defense</keyword>
<sequence length="373" mass="41492">MQELVNLEAIDLSECKELINLPDLSGALKLKQLRLSGCENLCEVQASAFSKDTLDTLLLDRCTKLQSLMGEKNLTSLANFSVKGCSSLKELSLSSNSIIRLDLSNTGIKILHPSIGVMNKLSCVVNKSKLEALFDGLKLLRLLHLKDCCNLFELPANISSLSSLYELRLDGSSVEELPASIKYLSVLEIQSLNNCSKLRRLPELPSSIKEFQANNCTSLMTISTLKTFSTNMVGTKKYISFQNSITVELDGPSHDRITEDTILTMKSAAFHNVLVRKYRFQTHSYSYNNSYNSAQEIQFESRSLEGYDEREGIDIESFEIVDDTEGTDILHESSTKSGDKTETSSQKQEQLKKDEDSTAGGSDVESCFNKTIK</sequence>
<accession>A0A392M804</accession>
<protein>
    <submittedName>
        <fullName evidence="3">Disease resistance protein</fullName>
    </submittedName>
</protein>
<dbReference type="InterPro" id="IPR032675">
    <property type="entry name" value="LRR_dom_sf"/>
</dbReference>
<dbReference type="PANTHER" id="PTHR36766:SF64">
    <property type="entry name" value="OS12G0206100 PROTEIN"/>
    <property type="match status" value="1"/>
</dbReference>
<feature type="compositionally biased region" description="Basic and acidic residues" evidence="2">
    <location>
        <begin position="328"/>
        <end position="342"/>
    </location>
</feature>
<evidence type="ECO:0000313" key="3">
    <source>
        <dbReference type="EMBL" id="MCH82324.1"/>
    </source>
</evidence>
<feature type="non-terminal residue" evidence="3">
    <location>
        <position position="373"/>
    </location>
</feature>
<dbReference type="GO" id="GO:0006952">
    <property type="term" value="P:defense response"/>
    <property type="evidence" value="ECO:0007669"/>
    <property type="project" value="UniProtKB-KW"/>
</dbReference>
<dbReference type="EMBL" id="LXQA010003523">
    <property type="protein sequence ID" value="MCH82324.1"/>
    <property type="molecule type" value="Genomic_DNA"/>
</dbReference>
<reference evidence="3 4" key="1">
    <citation type="journal article" date="2018" name="Front. Plant Sci.">
        <title>Red Clover (Trifolium pratense) and Zigzag Clover (T. medium) - A Picture of Genomic Similarities and Differences.</title>
        <authorList>
            <person name="Dluhosova J."/>
            <person name="Istvanek J."/>
            <person name="Nedelnik J."/>
            <person name="Repkova J."/>
        </authorList>
    </citation>
    <scope>NUCLEOTIDE SEQUENCE [LARGE SCALE GENOMIC DNA]</scope>
    <source>
        <strain evidence="4">cv. 10/8</strain>
        <tissue evidence="3">Leaf</tissue>
    </source>
</reference>
<dbReference type="Proteomes" id="UP000265520">
    <property type="component" value="Unassembled WGS sequence"/>
</dbReference>
<gene>
    <name evidence="3" type="ORF">A2U01_0003127</name>
</gene>
<evidence type="ECO:0000313" key="4">
    <source>
        <dbReference type="Proteomes" id="UP000265520"/>
    </source>
</evidence>
<evidence type="ECO:0000256" key="2">
    <source>
        <dbReference type="SAM" id="MobiDB-lite"/>
    </source>
</evidence>
<name>A0A392M804_9FABA</name>
<feature type="region of interest" description="Disordered" evidence="2">
    <location>
        <begin position="322"/>
        <end position="373"/>
    </location>
</feature>
<proteinExistence type="predicted"/>